<evidence type="ECO:0000259" key="10">
    <source>
        <dbReference type="Pfam" id="PF02838"/>
    </source>
</evidence>
<dbReference type="Gene3D" id="3.30.379.10">
    <property type="entry name" value="Chitobiase/beta-hexosaminidase domain 2-like"/>
    <property type="match status" value="1"/>
</dbReference>
<evidence type="ECO:0000259" key="9">
    <source>
        <dbReference type="Pfam" id="PF00728"/>
    </source>
</evidence>
<evidence type="ECO:0000256" key="5">
    <source>
        <dbReference type="ARBA" id="ARBA00023295"/>
    </source>
</evidence>
<keyword evidence="12" id="KW-1185">Reference proteome</keyword>
<feature type="domain" description="Glycoside hydrolase family 20 catalytic" evidence="9">
    <location>
        <begin position="152"/>
        <end position="413"/>
    </location>
</feature>
<comment type="caution">
    <text evidence="11">The sequence shown here is derived from an EMBL/GenBank/DDBJ whole genome shotgun (WGS) entry which is preliminary data.</text>
</comment>
<sequence length="786" mass="88313">MPRALLVCSLFLPFSVLSAPAGDLPLMPWPQQVEQPQDGGSLALTTPLEVKVSGDDLSEALPRWQLRLARQTGNPRLPVSSSATTLKITIARKVAPTPQPDSDESYRLTVNGAGIQLDAETRFGAMRGMETLLQLVHNGALPLVTINDRPRFPWRGILIDSARHFLPIETLKRQIDGIAAAKMNVFHWHLTDDQGWRFASSHYPQLQEKASDGLWYSQQQMRDIVSYASERGVRVVPEIDFPGHASALAVAMPQLISAPGPYQMERGWGVFKPLLDPSNEQVYQFIDTLVGEVAAIFPDPYIHIGGDEVDASQWNSSEAIRQFMQQQGLKDAHALQAYFNQRVEKILEKHRRQMVGWDEIYHPDLPRSIVIQSWQGPDALGEVAKNDYRGILSTGFYLDQAQPASYHYRNEVWPQGLEGADRLQDKEVAQSWQFTLPRLKGKPLSGSFTLIDAVGGWRGFIDFDGRSRRMVRDVRWLAPNQFTFRVDSWMGELQPTLSVTGDKISGYWRIGNVRYPTAGSRLAQTPPGIAPPVPDEAQLRNNLLGGEAALWAEMVDESVIDVRLWPRAFVVGERLWSAQDVNNVQNMYRRLAAVDSWSVVSVGLQQHAQAQLQMTRLANSSDIIPLQIFAEALEPAQWYTRQHLKYQAGHYTLAEPFNRLADILPAESDKVRELDHQVDALIVNRGDRQALQAIRHQLRAWQQNIPQVEPLLAQNPQLRPLLPVAGQVAAISQMGLSLLDAMESERTFGAREVAKMHQLLDQAALTQDEVVIALVYPIEKLLRYGK</sequence>
<dbReference type="InterPro" id="IPR029018">
    <property type="entry name" value="Hex-like_dom2"/>
</dbReference>
<dbReference type="PRINTS" id="PR00738">
    <property type="entry name" value="GLHYDRLASE20"/>
</dbReference>
<keyword evidence="8" id="KW-0732">Signal</keyword>
<keyword evidence="4" id="KW-0378">Hydrolase</keyword>
<comment type="similarity">
    <text evidence="2">Belongs to the glycosyl hydrolase 20 family.</text>
</comment>
<dbReference type="PANTHER" id="PTHR22600">
    <property type="entry name" value="BETA-HEXOSAMINIDASE"/>
    <property type="match status" value="1"/>
</dbReference>
<dbReference type="PANTHER" id="PTHR22600:SF57">
    <property type="entry name" value="BETA-N-ACETYLHEXOSAMINIDASE"/>
    <property type="match status" value="1"/>
</dbReference>
<organism evidence="11 12">
    <name type="scientific">Erwinia aphidicola</name>
    <dbReference type="NCBI Taxonomy" id="68334"/>
    <lineage>
        <taxon>Bacteria</taxon>
        <taxon>Pseudomonadati</taxon>
        <taxon>Pseudomonadota</taxon>
        <taxon>Gammaproteobacteria</taxon>
        <taxon>Enterobacterales</taxon>
        <taxon>Erwiniaceae</taxon>
        <taxon>Erwinia</taxon>
    </lineage>
</organism>
<evidence type="ECO:0000313" key="11">
    <source>
        <dbReference type="EMBL" id="MEI2682363.1"/>
    </source>
</evidence>
<dbReference type="InterPro" id="IPR015882">
    <property type="entry name" value="HEX_bac_N"/>
</dbReference>
<evidence type="ECO:0000256" key="6">
    <source>
        <dbReference type="ARBA" id="ARBA00030512"/>
    </source>
</evidence>
<dbReference type="Pfam" id="PF02838">
    <property type="entry name" value="Glyco_hydro_20b"/>
    <property type="match status" value="1"/>
</dbReference>
<dbReference type="SUPFAM" id="SSF55545">
    <property type="entry name" value="beta-N-acetylhexosaminidase-like domain"/>
    <property type="match status" value="1"/>
</dbReference>
<dbReference type="Gene3D" id="3.20.20.80">
    <property type="entry name" value="Glycosidases"/>
    <property type="match status" value="2"/>
</dbReference>
<evidence type="ECO:0000313" key="12">
    <source>
        <dbReference type="Proteomes" id="UP001306592"/>
    </source>
</evidence>
<reference evidence="11 12" key="1">
    <citation type="submission" date="2024-02" db="EMBL/GenBank/DDBJ databases">
        <title>First report Erwinia aphidicola in onion in Chile.</title>
        <authorList>
            <person name="Valenzuela M."/>
            <person name="Pena M."/>
            <person name="Dutta B."/>
        </authorList>
    </citation>
    <scope>NUCLEOTIDE SEQUENCE [LARGE SCALE GENOMIC DNA]</scope>
    <source>
        <strain evidence="11 12">QCJ3A</strain>
    </source>
</reference>
<dbReference type="InterPro" id="IPR017853">
    <property type="entry name" value="GH"/>
</dbReference>
<dbReference type="InterPro" id="IPR015883">
    <property type="entry name" value="Glyco_hydro_20_cat"/>
</dbReference>
<dbReference type="Proteomes" id="UP001306592">
    <property type="component" value="Unassembled WGS sequence"/>
</dbReference>
<dbReference type="EC" id="3.2.1.52" evidence="3"/>
<evidence type="ECO:0000256" key="3">
    <source>
        <dbReference type="ARBA" id="ARBA00012663"/>
    </source>
</evidence>
<dbReference type="SUPFAM" id="SSF51445">
    <property type="entry name" value="(Trans)glycosidases"/>
    <property type="match status" value="1"/>
</dbReference>
<evidence type="ECO:0000256" key="7">
    <source>
        <dbReference type="ARBA" id="ARBA00033000"/>
    </source>
</evidence>
<name>A0ABU8DFU4_ERWAP</name>
<dbReference type="Pfam" id="PF00728">
    <property type="entry name" value="Glyco_hydro_20"/>
    <property type="match status" value="2"/>
</dbReference>
<keyword evidence="5" id="KW-0326">Glycosidase</keyword>
<evidence type="ECO:0000256" key="4">
    <source>
        <dbReference type="ARBA" id="ARBA00022801"/>
    </source>
</evidence>
<feature type="domain" description="Beta-hexosaminidase bacterial type N-terminal" evidence="10">
    <location>
        <begin position="25"/>
        <end position="148"/>
    </location>
</feature>
<comment type="catalytic activity">
    <reaction evidence="1">
        <text>Hydrolysis of terminal non-reducing N-acetyl-D-hexosamine residues in N-acetyl-beta-D-hexosaminides.</text>
        <dbReference type="EC" id="3.2.1.52"/>
    </reaction>
</comment>
<dbReference type="EMBL" id="JBANEI010000007">
    <property type="protein sequence ID" value="MEI2682363.1"/>
    <property type="molecule type" value="Genomic_DNA"/>
</dbReference>
<protein>
    <recommendedName>
        <fullName evidence="3">beta-N-acetylhexosaminidase</fullName>
        <ecNumber evidence="3">3.2.1.52</ecNumber>
    </recommendedName>
    <alternativeName>
        <fullName evidence="6">Beta-N-acetylhexosaminidase</fullName>
    </alternativeName>
    <alternativeName>
        <fullName evidence="7">N-acetyl-beta-glucosaminidase</fullName>
    </alternativeName>
</protein>
<gene>
    <name evidence="11" type="ORF">V8N49_11930</name>
</gene>
<evidence type="ECO:0000256" key="2">
    <source>
        <dbReference type="ARBA" id="ARBA00006285"/>
    </source>
</evidence>
<evidence type="ECO:0000256" key="8">
    <source>
        <dbReference type="SAM" id="SignalP"/>
    </source>
</evidence>
<accession>A0ABU8DFU4</accession>
<feature type="chain" id="PRO_5045569501" description="beta-N-acetylhexosaminidase" evidence="8">
    <location>
        <begin position="22"/>
        <end position="786"/>
    </location>
</feature>
<feature type="signal peptide" evidence="8">
    <location>
        <begin position="1"/>
        <end position="21"/>
    </location>
</feature>
<evidence type="ECO:0000256" key="1">
    <source>
        <dbReference type="ARBA" id="ARBA00001231"/>
    </source>
</evidence>
<dbReference type="InterPro" id="IPR025705">
    <property type="entry name" value="Beta_hexosaminidase_sua/sub"/>
</dbReference>
<feature type="domain" description="Glycoside hydrolase family 20 catalytic" evidence="9">
    <location>
        <begin position="538"/>
        <end position="578"/>
    </location>
</feature>
<proteinExistence type="inferred from homology"/>